<dbReference type="EMBL" id="CP006842">
    <property type="protein sequence ID" value="AHW63733.1"/>
    <property type="molecule type" value="Genomic_DNA"/>
</dbReference>
<dbReference type="Proteomes" id="UP000023703">
    <property type="component" value="Chromosome"/>
</dbReference>
<dbReference type="KEGG" id="cgy:CGLY_06440"/>
<gene>
    <name evidence="1" type="ORF">CGLY_06440</name>
</gene>
<evidence type="ECO:0000313" key="2">
    <source>
        <dbReference type="Proteomes" id="UP000023703"/>
    </source>
</evidence>
<sequence>MGNWIKDDFPDLLWPALILASRGEDGIRDLIHWQKAVQERLSRHGENGWVAERLDGRLTSLDDLTEKFPDAETIVVQEARRRGLLAG</sequence>
<proteinExistence type="predicted"/>
<organism evidence="1 2">
    <name type="scientific">Corynebacterium glyciniphilum AJ 3170</name>
    <dbReference type="NCBI Taxonomy" id="1404245"/>
    <lineage>
        <taxon>Bacteria</taxon>
        <taxon>Bacillati</taxon>
        <taxon>Actinomycetota</taxon>
        <taxon>Actinomycetes</taxon>
        <taxon>Mycobacteriales</taxon>
        <taxon>Corynebacteriaceae</taxon>
        <taxon>Corynebacterium</taxon>
    </lineage>
</organism>
<protein>
    <submittedName>
        <fullName evidence="1">Uncharacterized protein</fullName>
    </submittedName>
</protein>
<dbReference type="STRING" id="1404245.CGLY_06440"/>
<dbReference type="HOGENOM" id="CLU_2478053_0_0_11"/>
<dbReference type="AlphaFoldDB" id="X5DKU4"/>
<name>X5DKU4_9CORY</name>
<evidence type="ECO:0000313" key="1">
    <source>
        <dbReference type="EMBL" id="AHW63733.1"/>
    </source>
</evidence>
<keyword evidence="2" id="KW-1185">Reference proteome</keyword>
<accession>X5DKU4</accession>
<dbReference type="OrthoDB" id="3258696at2"/>
<reference evidence="1 2" key="1">
    <citation type="journal article" date="2015" name="Int. J. Syst. Evol. Microbiol.">
        <title>Revisiting Corynebacterium glyciniphilum (ex Kubota et al., 1972) sp. nov., nom. rev., isolated from putrefied banana.</title>
        <authorList>
            <person name="Al-Dilaimi A."/>
            <person name="Bednarz H."/>
            <person name="Lomker A."/>
            <person name="Niehaus K."/>
            <person name="Kalinowski J."/>
            <person name="Ruckert C."/>
        </authorList>
    </citation>
    <scope>NUCLEOTIDE SEQUENCE [LARGE SCALE GENOMIC DNA]</scope>
    <source>
        <strain evidence="1">AJ 3170</strain>
    </source>
</reference>